<dbReference type="InterPro" id="IPR025753">
    <property type="entry name" value="AAA_N_dom"/>
</dbReference>
<evidence type="ECO:0000256" key="4">
    <source>
        <dbReference type="ARBA" id="ARBA00022842"/>
    </source>
</evidence>
<evidence type="ECO:0000256" key="5">
    <source>
        <dbReference type="ARBA" id="ARBA00049360"/>
    </source>
</evidence>
<dbReference type="PANTHER" id="PTHR23070">
    <property type="entry name" value="BCS1 AAA-TYPE ATPASE"/>
    <property type="match status" value="1"/>
</dbReference>
<dbReference type="SMART" id="SM00382">
    <property type="entry name" value="AAA"/>
    <property type="match status" value="1"/>
</dbReference>
<dbReference type="SUPFAM" id="SSF52540">
    <property type="entry name" value="P-loop containing nucleoside triphosphate hydrolases"/>
    <property type="match status" value="1"/>
</dbReference>
<comment type="similarity">
    <text evidence="2">Belongs to the AAA ATPase family. BCS1 subfamily.</text>
</comment>
<keyword evidence="7" id="KW-0812">Transmembrane</keyword>
<sequence length="494" mass="56277">MWVVNILLLLFLAPCLLFLVRFILYRTALIFVLRKWANWIDDRIHVHQYLKVAELNENGQDNQFYRRVFLYVNSLPSLEDSNFTNLFSGKKSTDIILSLDDNQVIQDEFLGARISWVNKVERFDHGGVCNRSFLLRIKKKDKRRILRPYLQHIHTVSDDIEQRRRELKLFINNGPSENPINGRWRSVPFTHPSTLDTIVMDADLKNKVKSDLENFIKSQNYYHKMGRAWKRNYLLYGPSGTGKSSFIGAMANLLDYDVYDIDLSRVSDDSDLKLLLLQTTSRSLIVIEDLDRLINEKLTTTTLSGLLNFMDGIVNSCCGDEKIMVFTMNSKELIDPAMLRPGRIDVHIHFPYCDFNSFKCLANNYLGVKEHKLFPQVEEIFHSGATMSPAAIGELMMVNRSSPSRALKSVITALQSNGKEGKIAGKGKRLSDIASSPSLPLPPPAPPQGEETGGANWKDSVPGAKEVRKLYGLLRLKSCKSPSSFDHDSEMIER</sequence>
<evidence type="ECO:0000313" key="10">
    <source>
        <dbReference type="Proteomes" id="UP000823775"/>
    </source>
</evidence>
<dbReference type="Pfam" id="PF25568">
    <property type="entry name" value="AAA_lid_At3g28540"/>
    <property type="match status" value="1"/>
</dbReference>
<dbReference type="InterPro" id="IPR003959">
    <property type="entry name" value="ATPase_AAA_core"/>
</dbReference>
<dbReference type="Pfam" id="PF14363">
    <property type="entry name" value="AAA_assoc"/>
    <property type="match status" value="1"/>
</dbReference>
<proteinExistence type="inferred from homology"/>
<comment type="caution">
    <text evidence="9">The sequence shown here is derived from an EMBL/GenBank/DDBJ whole genome shotgun (WGS) entry which is preliminary data.</text>
</comment>
<keyword evidence="7" id="KW-1133">Transmembrane helix</keyword>
<keyword evidence="3" id="KW-0378">Hydrolase</keyword>
<dbReference type="Gene3D" id="6.10.280.40">
    <property type="match status" value="1"/>
</dbReference>
<protein>
    <recommendedName>
        <fullName evidence="8">AAA+ ATPase domain-containing protein</fullName>
    </recommendedName>
</protein>
<evidence type="ECO:0000313" key="9">
    <source>
        <dbReference type="EMBL" id="MCD7448123.1"/>
    </source>
</evidence>
<dbReference type="Proteomes" id="UP000823775">
    <property type="component" value="Unassembled WGS sequence"/>
</dbReference>
<evidence type="ECO:0000256" key="7">
    <source>
        <dbReference type="SAM" id="Phobius"/>
    </source>
</evidence>
<dbReference type="InterPro" id="IPR050747">
    <property type="entry name" value="Mitochondrial_chaperone_BCS1"/>
</dbReference>
<feature type="domain" description="AAA+ ATPase" evidence="8">
    <location>
        <begin position="229"/>
        <end position="354"/>
    </location>
</feature>
<evidence type="ECO:0000259" key="8">
    <source>
        <dbReference type="SMART" id="SM00382"/>
    </source>
</evidence>
<name>A0ABS8RNI3_DATST</name>
<dbReference type="InterPro" id="IPR058017">
    <property type="entry name" value="At3g28540-like_C"/>
</dbReference>
<dbReference type="Pfam" id="PF00004">
    <property type="entry name" value="AAA"/>
    <property type="match status" value="1"/>
</dbReference>
<evidence type="ECO:0000256" key="3">
    <source>
        <dbReference type="ARBA" id="ARBA00022801"/>
    </source>
</evidence>
<dbReference type="EMBL" id="JACEIK010000052">
    <property type="protein sequence ID" value="MCD7448123.1"/>
    <property type="molecule type" value="Genomic_DNA"/>
</dbReference>
<evidence type="ECO:0000256" key="2">
    <source>
        <dbReference type="ARBA" id="ARBA00007448"/>
    </source>
</evidence>
<dbReference type="InterPro" id="IPR003593">
    <property type="entry name" value="AAA+_ATPase"/>
</dbReference>
<gene>
    <name evidence="9" type="ORF">HAX54_038217</name>
</gene>
<keyword evidence="10" id="KW-1185">Reference proteome</keyword>
<dbReference type="InterPro" id="IPR027417">
    <property type="entry name" value="P-loop_NTPase"/>
</dbReference>
<feature type="region of interest" description="Disordered" evidence="6">
    <location>
        <begin position="432"/>
        <end position="461"/>
    </location>
</feature>
<accession>A0ABS8RNI3</accession>
<dbReference type="Gene3D" id="3.40.50.300">
    <property type="entry name" value="P-loop containing nucleotide triphosphate hydrolases"/>
    <property type="match status" value="1"/>
</dbReference>
<keyword evidence="4" id="KW-0460">Magnesium</keyword>
<keyword evidence="7" id="KW-0472">Membrane</keyword>
<organism evidence="9 10">
    <name type="scientific">Datura stramonium</name>
    <name type="common">Jimsonweed</name>
    <name type="synonym">Common thornapple</name>
    <dbReference type="NCBI Taxonomy" id="4076"/>
    <lineage>
        <taxon>Eukaryota</taxon>
        <taxon>Viridiplantae</taxon>
        <taxon>Streptophyta</taxon>
        <taxon>Embryophyta</taxon>
        <taxon>Tracheophyta</taxon>
        <taxon>Spermatophyta</taxon>
        <taxon>Magnoliopsida</taxon>
        <taxon>eudicotyledons</taxon>
        <taxon>Gunneridae</taxon>
        <taxon>Pentapetalae</taxon>
        <taxon>asterids</taxon>
        <taxon>lamiids</taxon>
        <taxon>Solanales</taxon>
        <taxon>Solanaceae</taxon>
        <taxon>Solanoideae</taxon>
        <taxon>Datureae</taxon>
        <taxon>Datura</taxon>
    </lineage>
</organism>
<evidence type="ECO:0000256" key="1">
    <source>
        <dbReference type="ARBA" id="ARBA00001946"/>
    </source>
</evidence>
<feature type="transmembrane region" description="Helical" evidence="7">
    <location>
        <begin position="6"/>
        <end position="25"/>
    </location>
</feature>
<evidence type="ECO:0000256" key="6">
    <source>
        <dbReference type="SAM" id="MobiDB-lite"/>
    </source>
</evidence>
<reference evidence="9 10" key="1">
    <citation type="journal article" date="2021" name="BMC Genomics">
        <title>Datura genome reveals duplications of psychoactive alkaloid biosynthetic genes and high mutation rate following tissue culture.</title>
        <authorList>
            <person name="Rajewski A."/>
            <person name="Carter-House D."/>
            <person name="Stajich J."/>
            <person name="Litt A."/>
        </authorList>
    </citation>
    <scope>NUCLEOTIDE SEQUENCE [LARGE SCALE GENOMIC DNA]</scope>
    <source>
        <strain evidence="9">AR-01</strain>
    </source>
</reference>
<comment type="catalytic activity">
    <reaction evidence="5">
        <text>ATP + H2O = ADP + phosphate + H(+)</text>
        <dbReference type="Rhea" id="RHEA:13065"/>
        <dbReference type="ChEBI" id="CHEBI:15377"/>
        <dbReference type="ChEBI" id="CHEBI:15378"/>
        <dbReference type="ChEBI" id="CHEBI:30616"/>
        <dbReference type="ChEBI" id="CHEBI:43474"/>
        <dbReference type="ChEBI" id="CHEBI:456216"/>
    </reaction>
</comment>
<comment type="cofactor">
    <cofactor evidence="1">
        <name>Mg(2+)</name>
        <dbReference type="ChEBI" id="CHEBI:18420"/>
    </cofactor>
</comment>